<dbReference type="PROSITE" id="PS50110">
    <property type="entry name" value="RESPONSE_REGULATORY"/>
    <property type="match status" value="1"/>
</dbReference>
<dbReference type="SUPFAM" id="SSF52172">
    <property type="entry name" value="CheY-like"/>
    <property type="match status" value="1"/>
</dbReference>
<dbReference type="PANTHER" id="PTHR44520">
    <property type="entry name" value="RESPONSE REGULATOR RCP1-RELATED"/>
    <property type="match status" value="1"/>
</dbReference>
<dbReference type="InterPro" id="IPR052893">
    <property type="entry name" value="TCS_response_regulator"/>
</dbReference>
<dbReference type="KEGG" id="amaq:GO499_03370"/>
<protein>
    <submittedName>
        <fullName evidence="3">Response regulator</fullName>
    </submittedName>
</protein>
<dbReference type="Proteomes" id="UP000464495">
    <property type="component" value="Chromosome"/>
</dbReference>
<proteinExistence type="predicted"/>
<evidence type="ECO:0000313" key="3">
    <source>
        <dbReference type="EMBL" id="QHQ34298.1"/>
    </source>
</evidence>
<dbReference type="InterPro" id="IPR011006">
    <property type="entry name" value="CheY-like_superfamily"/>
</dbReference>
<dbReference type="RefSeq" id="WP_161860869.1">
    <property type="nucleotide sequence ID" value="NZ_CP046620.1"/>
</dbReference>
<gene>
    <name evidence="3" type="ORF">GO499_03370</name>
</gene>
<dbReference type="InterPro" id="IPR001789">
    <property type="entry name" value="Sig_transdc_resp-reg_receiver"/>
</dbReference>
<dbReference type="Pfam" id="PF00072">
    <property type="entry name" value="Response_reg"/>
    <property type="match status" value="1"/>
</dbReference>
<dbReference type="Gene3D" id="3.40.50.2300">
    <property type="match status" value="1"/>
</dbReference>
<feature type="domain" description="Response regulatory" evidence="2">
    <location>
        <begin position="1"/>
        <end position="116"/>
    </location>
</feature>
<sequence length="128" mass="13970">MVDDDSTEIRLLQRGFAKAEAEVDFETHLGSNGAAERMRRGDIDLVLLDINMPGMSGFEVLRQTREARRSSFPAVIMLSTSDNADDVARAYSEGANAYLLKPHGSDGLRKLVDAINAFWTGLVIAAPT</sequence>
<dbReference type="AlphaFoldDB" id="A0A6P1SV18"/>
<keyword evidence="4" id="KW-1185">Reference proteome</keyword>
<dbReference type="PANTHER" id="PTHR44520:SF1">
    <property type="entry name" value="TWO-COMPONENT SYSTEM REGULATORY PROTEIN"/>
    <property type="match status" value="1"/>
</dbReference>
<keyword evidence="1" id="KW-0597">Phosphoprotein</keyword>
<evidence type="ECO:0000256" key="1">
    <source>
        <dbReference type="PROSITE-ProRule" id="PRU00169"/>
    </source>
</evidence>
<dbReference type="EMBL" id="CP046620">
    <property type="protein sequence ID" value="QHQ34298.1"/>
    <property type="molecule type" value="Genomic_DNA"/>
</dbReference>
<name>A0A6P1SV18_9RHOB</name>
<feature type="modified residue" description="4-aspartylphosphate" evidence="1">
    <location>
        <position position="49"/>
    </location>
</feature>
<evidence type="ECO:0000313" key="4">
    <source>
        <dbReference type="Proteomes" id="UP000464495"/>
    </source>
</evidence>
<organism evidence="3 4">
    <name type="scientific">Algicella marina</name>
    <dbReference type="NCBI Taxonomy" id="2683284"/>
    <lineage>
        <taxon>Bacteria</taxon>
        <taxon>Pseudomonadati</taxon>
        <taxon>Pseudomonadota</taxon>
        <taxon>Alphaproteobacteria</taxon>
        <taxon>Rhodobacterales</taxon>
        <taxon>Paracoccaceae</taxon>
        <taxon>Algicella</taxon>
    </lineage>
</organism>
<dbReference type="SMART" id="SM00448">
    <property type="entry name" value="REC"/>
    <property type="match status" value="1"/>
</dbReference>
<accession>A0A6P1SV18</accession>
<evidence type="ECO:0000259" key="2">
    <source>
        <dbReference type="PROSITE" id="PS50110"/>
    </source>
</evidence>
<dbReference type="GO" id="GO:0000160">
    <property type="term" value="P:phosphorelay signal transduction system"/>
    <property type="evidence" value="ECO:0007669"/>
    <property type="project" value="InterPro"/>
</dbReference>
<reference evidence="3 4" key="1">
    <citation type="submission" date="2019-12" db="EMBL/GenBank/DDBJ databases">
        <title>Complete genome sequence of Algicella marina strain 9Alg 56(T) isolated from the red alga Tichocarpus crinitus.</title>
        <authorList>
            <person name="Kim S.-G."/>
            <person name="Nedashkovskaya O.I."/>
        </authorList>
    </citation>
    <scope>NUCLEOTIDE SEQUENCE [LARGE SCALE GENOMIC DNA]</scope>
    <source>
        <strain evidence="3 4">9Alg 56</strain>
    </source>
</reference>